<protein>
    <recommendedName>
        <fullName evidence="1">Cyclophilin-like domain-containing protein</fullName>
    </recommendedName>
</protein>
<dbReference type="InterPro" id="IPR041183">
    <property type="entry name" value="Cyclophilin-like"/>
</dbReference>
<organism evidence="2">
    <name type="scientific">Fusarium oxysporum f. sp. pisi HDV247</name>
    <dbReference type="NCBI Taxonomy" id="1080344"/>
    <lineage>
        <taxon>Eukaryota</taxon>
        <taxon>Fungi</taxon>
        <taxon>Dikarya</taxon>
        <taxon>Ascomycota</taxon>
        <taxon>Pezizomycotina</taxon>
        <taxon>Sordariomycetes</taxon>
        <taxon>Hypocreomycetidae</taxon>
        <taxon>Hypocreales</taxon>
        <taxon>Nectriaceae</taxon>
        <taxon>Fusarium</taxon>
        <taxon>Fusarium oxysporum species complex</taxon>
    </lineage>
</organism>
<dbReference type="InterPro" id="IPR029000">
    <property type="entry name" value="Cyclophilin-like_dom_sf"/>
</dbReference>
<dbReference type="Proteomes" id="UP000030751">
    <property type="component" value="Unassembled WGS sequence"/>
</dbReference>
<evidence type="ECO:0000259" key="1">
    <source>
        <dbReference type="Pfam" id="PF18050"/>
    </source>
</evidence>
<reference evidence="2" key="2">
    <citation type="submission" date="2012-05" db="EMBL/GenBank/DDBJ databases">
        <title>Annotation of the Genome Sequence of Fusarium oxysporum HDV247.</title>
        <authorList>
            <consortium name="The Broad Institute Genomics Platform"/>
            <person name="Ma L.-J."/>
            <person name="Corby-Kistler H."/>
            <person name="Broz K."/>
            <person name="Gale L.R."/>
            <person name="Jonkers W."/>
            <person name="O'Donnell K."/>
            <person name="Ploetz R."/>
            <person name="Steinberg C."/>
            <person name="Schwartz D.C."/>
            <person name="VanEtten H."/>
            <person name="Zhou S."/>
            <person name="Young S.K."/>
            <person name="Zeng Q."/>
            <person name="Gargeya S."/>
            <person name="Fitzgerald M."/>
            <person name="Abouelleil A."/>
            <person name="Alvarado L."/>
            <person name="Chapman S.B."/>
            <person name="Gainer-Dewar J."/>
            <person name="Goldberg J."/>
            <person name="Griggs A."/>
            <person name="Gujja S."/>
            <person name="Hansen M."/>
            <person name="Howarth C."/>
            <person name="Imamovic A."/>
            <person name="Ireland A."/>
            <person name="Larimer J."/>
            <person name="McCowan C."/>
            <person name="Murphy C."/>
            <person name="Pearson M."/>
            <person name="Poon T.W."/>
            <person name="Priest M."/>
            <person name="Roberts A."/>
            <person name="Saif S."/>
            <person name="Shea T."/>
            <person name="Sykes S."/>
            <person name="Wortman J."/>
            <person name="Nusbaum C."/>
            <person name="Birren B."/>
        </authorList>
    </citation>
    <scope>NUCLEOTIDE SEQUENCE</scope>
    <source>
        <strain evidence="2">HDV247</strain>
    </source>
</reference>
<dbReference type="SUPFAM" id="SSF50891">
    <property type="entry name" value="Cyclophilin-like"/>
    <property type="match status" value="1"/>
</dbReference>
<dbReference type="OrthoDB" id="2140368at2759"/>
<proteinExistence type="predicted"/>
<accession>W9NBF7</accession>
<dbReference type="Gene3D" id="2.40.100.20">
    <property type="match status" value="1"/>
</dbReference>
<name>W9NBF7_FUSOX</name>
<sequence length="177" mass="19282">MSANNSSAGDLQLTIGSSVFTASVFDNPTASAFRSLLPLNLRMSDLNGNEKHADLPTALPTASTDPDSIRAGDLMLYGSRTLVLWYEDYLTTYTYTRIGAIEDFDGLVAAVGEGQIDVEFATEDSSASNPTPSSNRASSSINVSSYGWPLMAFLCLMLRLYKDAIRGLSYRLQWTIR</sequence>
<gene>
    <name evidence="2" type="ORF">FOVG_18564</name>
</gene>
<reference evidence="2" key="1">
    <citation type="submission" date="2011-10" db="EMBL/GenBank/DDBJ databases">
        <title>The Genome Sequence of Fusarium oxysporum HDV247.</title>
        <authorList>
            <consortium name="The Broad Institute Genome Sequencing Platform"/>
            <person name="Ma L.-J."/>
            <person name="Gale L.R."/>
            <person name="Schwartz D.C."/>
            <person name="Zhou S."/>
            <person name="Corby-Kistler H."/>
            <person name="Young S.K."/>
            <person name="Zeng Q."/>
            <person name="Gargeya S."/>
            <person name="Fitzgerald M."/>
            <person name="Haas B."/>
            <person name="Abouelleil A."/>
            <person name="Alvarado L."/>
            <person name="Arachchi H.M."/>
            <person name="Berlin A."/>
            <person name="Brown A."/>
            <person name="Chapman S.B."/>
            <person name="Chen Z."/>
            <person name="Dunbar C."/>
            <person name="Freedman E."/>
            <person name="Gearin G."/>
            <person name="Goldberg J."/>
            <person name="Griggs A."/>
            <person name="Gujja S."/>
            <person name="Heiman D."/>
            <person name="Howarth C."/>
            <person name="Larson L."/>
            <person name="Lui A."/>
            <person name="MacDonald P.J.P."/>
            <person name="Montmayeur A."/>
            <person name="Murphy C."/>
            <person name="Neiman D."/>
            <person name="Pearson M."/>
            <person name="Priest M."/>
            <person name="Roberts A."/>
            <person name="Saif S."/>
            <person name="Shea T."/>
            <person name="Shenoy N."/>
            <person name="Sisk P."/>
            <person name="Stolte C."/>
            <person name="Sykes S."/>
            <person name="Wortman J."/>
            <person name="Nusbaum C."/>
            <person name="Birren B."/>
        </authorList>
    </citation>
    <scope>NUCLEOTIDE SEQUENCE [LARGE SCALE GENOMIC DNA]</scope>
    <source>
        <strain evidence="2">HDV247</strain>
    </source>
</reference>
<evidence type="ECO:0000313" key="2">
    <source>
        <dbReference type="EMBL" id="EXA29999.1"/>
    </source>
</evidence>
<dbReference type="AlphaFoldDB" id="W9NBF7"/>
<feature type="domain" description="Cyclophilin-like" evidence="1">
    <location>
        <begin position="13"/>
        <end position="120"/>
    </location>
</feature>
<dbReference type="Pfam" id="PF18050">
    <property type="entry name" value="Cyclophil_like2"/>
    <property type="match status" value="1"/>
</dbReference>
<dbReference type="HOGENOM" id="CLU_1643780_0_0_1"/>
<dbReference type="EMBL" id="JH651075">
    <property type="protein sequence ID" value="EXA29999.1"/>
    <property type="molecule type" value="Genomic_DNA"/>
</dbReference>